<dbReference type="PROSITE" id="PS00973">
    <property type="entry name" value="USP_2"/>
    <property type="match status" value="1"/>
</dbReference>
<protein>
    <submittedName>
        <fullName evidence="4">Putative ubiquitinyl hydrolase 1</fullName>
        <ecNumber evidence="4">3.4.19.12</ecNumber>
    </submittedName>
</protein>
<dbReference type="Gene3D" id="1.10.287.70">
    <property type="match status" value="1"/>
</dbReference>
<dbReference type="Pfam" id="PF00443">
    <property type="entry name" value="UCH"/>
    <property type="match status" value="2"/>
</dbReference>
<feature type="domain" description="USP" evidence="3">
    <location>
        <begin position="552"/>
        <end position="853"/>
    </location>
</feature>
<dbReference type="InterPro" id="IPR050164">
    <property type="entry name" value="Peptidase_C19"/>
</dbReference>
<reference evidence="4" key="1">
    <citation type="journal article" date="2018" name="Nat. Plants">
        <title>Whole-genome landscape of Medicago truncatula symbiotic genes.</title>
        <authorList>
            <person name="Pecrix Y."/>
            <person name="Gamas P."/>
            <person name="Carrere S."/>
        </authorList>
    </citation>
    <scope>NUCLEOTIDE SEQUENCE</scope>
    <source>
        <tissue evidence="4">Leaves</tissue>
    </source>
</reference>
<comment type="similarity">
    <text evidence="1">Belongs to the peptidase C19 family.</text>
</comment>
<organism evidence="4">
    <name type="scientific">Medicago truncatula</name>
    <name type="common">Barrel medic</name>
    <name type="synonym">Medicago tribuloides</name>
    <dbReference type="NCBI Taxonomy" id="3880"/>
    <lineage>
        <taxon>Eukaryota</taxon>
        <taxon>Viridiplantae</taxon>
        <taxon>Streptophyta</taxon>
        <taxon>Embryophyta</taxon>
        <taxon>Tracheophyta</taxon>
        <taxon>Spermatophyta</taxon>
        <taxon>Magnoliopsida</taxon>
        <taxon>eudicotyledons</taxon>
        <taxon>Gunneridae</taxon>
        <taxon>Pentapetalae</taxon>
        <taxon>rosids</taxon>
        <taxon>fabids</taxon>
        <taxon>Fabales</taxon>
        <taxon>Fabaceae</taxon>
        <taxon>Papilionoideae</taxon>
        <taxon>50 kb inversion clade</taxon>
        <taxon>NPAAA clade</taxon>
        <taxon>Hologalegina</taxon>
        <taxon>IRL clade</taxon>
        <taxon>Trifolieae</taxon>
        <taxon>Medicago</taxon>
    </lineage>
</organism>
<dbReference type="PANTHER" id="PTHR24006:SF747">
    <property type="entry name" value="UBIQUITIN CARBOXYL-TERMINAL HYDROLASE 20"/>
    <property type="match status" value="1"/>
</dbReference>
<evidence type="ECO:0000313" key="4">
    <source>
        <dbReference type="EMBL" id="RHN63830.1"/>
    </source>
</evidence>
<dbReference type="InterPro" id="IPR001394">
    <property type="entry name" value="Peptidase_C19_UCH"/>
</dbReference>
<dbReference type="SUPFAM" id="SSF54001">
    <property type="entry name" value="Cysteine proteinases"/>
    <property type="match status" value="2"/>
</dbReference>
<dbReference type="GO" id="GO:0005249">
    <property type="term" value="F:voltage-gated potassium channel activity"/>
    <property type="evidence" value="ECO:0007669"/>
    <property type="project" value="InterPro"/>
</dbReference>
<dbReference type="AlphaFoldDB" id="A0A396IE34"/>
<dbReference type="Proteomes" id="UP000265566">
    <property type="component" value="Chromosome 4"/>
</dbReference>
<dbReference type="InterPro" id="IPR038765">
    <property type="entry name" value="Papain-like_cys_pep_sf"/>
</dbReference>
<dbReference type="PANTHER" id="PTHR24006">
    <property type="entry name" value="UBIQUITIN CARBOXYL-TERMINAL HYDROLASE"/>
    <property type="match status" value="1"/>
</dbReference>
<dbReference type="PRINTS" id="PR01463">
    <property type="entry name" value="EAGCHANLFMLY"/>
</dbReference>
<dbReference type="EMBL" id="PSQE01000004">
    <property type="protein sequence ID" value="RHN63830.1"/>
    <property type="molecule type" value="Genomic_DNA"/>
</dbReference>
<name>A0A396IE34_MEDTR</name>
<accession>A0A396IE34</accession>
<dbReference type="SUPFAM" id="SSF81324">
    <property type="entry name" value="Voltage-gated potassium channels"/>
    <property type="match status" value="1"/>
</dbReference>
<feature type="domain" description="USP" evidence="3">
    <location>
        <begin position="253"/>
        <end position="541"/>
    </location>
</feature>
<dbReference type="Gene3D" id="3.90.70.10">
    <property type="entry name" value="Cysteine proteinases"/>
    <property type="match status" value="2"/>
</dbReference>
<dbReference type="Gramene" id="rna26584">
    <property type="protein sequence ID" value="RHN63830.1"/>
    <property type="gene ID" value="gene26584"/>
</dbReference>
<dbReference type="InterPro" id="IPR028889">
    <property type="entry name" value="USP"/>
</dbReference>
<dbReference type="InterPro" id="IPR003938">
    <property type="entry name" value="K_chnl_volt-dep_EAG/ELK/ERG"/>
</dbReference>
<dbReference type="GO" id="GO:0004843">
    <property type="term" value="F:cysteine-type deubiquitinase activity"/>
    <property type="evidence" value="ECO:0007669"/>
    <property type="project" value="UniProtKB-EC"/>
</dbReference>
<dbReference type="Pfam" id="PF07885">
    <property type="entry name" value="Ion_trans_2"/>
    <property type="match status" value="1"/>
</dbReference>
<dbReference type="InterPro" id="IPR018200">
    <property type="entry name" value="USP_CS"/>
</dbReference>
<evidence type="ECO:0000256" key="1">
    <source>
        <dbReference type="ARBA" id="ARBA00009085"/>
    </source>
</evidence>
<dbReference type="GO" id="GO:0016579">
    <property type="term" value="P:protein deubiquitination"/>
    <property type="evidence" value="ECO:0007669"/>
    <property type="project" value="InterPro"/>
</dbReference>
<keyword evidence="4" id="KW-0378">Hydrolase</keyword>
<dbReference type="EC" id="3.4.19.12" evidence="4"/>
<feature type="region of interest" description="Disordered" evidence="2">
    <location>
        <begin position="857"/>
        <end position="876"/>
    </location>
</feature>
<feature type="compositionally biased region" description="Basic and acidic residues" evidence="2">
    <location>
        <begin position="857"/>
        <end position="873"/>
    </location>
</feature>
<evidence type="ECO:0000259" key="3">
    <source>
        <dbReference type="PROSITE" id="PS50235"/>
    </source>
</evidence>
<proteinExistence type="inferred from homology"/>
<dbReference type="InterPro" id="IPR013099">
    <property type="entry name" value="K_chnl_dom"/>
</dbReference>
<gene>
    <name evidence="4" type="ORF">MtrunA17_Chr4g0062561</name>
</gene>
<evidence type="ECO:0000256" key="2">
    <source>
        <dbReference type="SAM" id="MobiDB-lite"/>
    </source>
</evidence>
<dbReference type="PROSITE" id="PS50235">
    <property type="entry name" value="USP_3"/>
    <property type="match status" value="2"/>
</dbReference>
<dbReference type="GO" id="GO:0016020">
    <property type="term" value="C:membrane"/>
    <property type="evidence" value="ECO:0007669"/>
    <property type="project" value="InterPro"/>
</dbReference>
<comment type="caution">
    <text evidence="4">The sequence shown here is derived from an EMBL/GenBank/DDBJ whole genome shotgun (WGS) entry which is preliminary data.</text>
</comment>
<sequence length="908" mass="105774">MAFLSKSALSVLDVIMNVIFFMDWVLGFFVAHEDSTTHAQMARNYLLRSYGIPDFVSLIPVQLFLWPSSNVVYLNMVYIIFIVVRLWRFRRVIVSISWLEAKNPKWFEWTPFIKFIWVILLNMHMWGCIYYLIASIDPDEGMSWTSGKKDFFKQTFKTKYVTSTYFAMTIYSTVGFGDYHACSVAEMITCMINMITNTGLSAQVLEQFIELVNERRRRKKKSLVLMINPRRRRRIMILVHTSVSKSVCAHLEAGIRNMHNSCFMNAIFQAFIHTPHLYHGLGNFQHRPCSHNGFCFMCAFQDLFIEALSPSRSIVIPSKLFENLKRFRSTFVKGHHEDPHEFMQSALYHLRKYFPNFNNLINQIFGVVFVNKLQCHCGCFADDKFGTEFELSLNITVPDRIENIQMALNNYFEKVRVKRYCSFCKKYNFSDKWLLLTEPPLVAIIHLKRFGNNEWKIAKPVSFSMELDLKPYSTGSDNVSWKYDLYAMVHHKGDVIAEGHFVCYVRSDTGQWYLMDDAVVIKADEAEVLSKEAYLLFYLRKDGSHDKPKKETNSKPKEKENYFGSRVSEFVCAHPIFTYTMPLYHGLPDLQHPRPCGHNGFFFLCAFQDLFINALHPSGSTVVSPLELFRKLQQFKRTFVTGDHEDPHEYMLSGLIQLQSYFPYFNNLIRQIFGAVIVSKVLSRSCRCSADDAEDISVEKLDLSLNINGPDNIDNIQKALVSYFEVKQEKVYCGICKEERTDEKQFVLNEAPLVSIVHLQRFDSHNRKIVTHVAFSMELDLQPYTNDADDVPWKYDLYAMVEHIGDSPDSGNWVFYIRSASGQWLLMNDTEVTQVDEEVVLRKEAWLLIYLRKEDTPSRENKPRENKPVEAHGSRGQMVRVPPIIKGLRRLFKKKNQGTKKEQQRKKA</sequence>